<keyword evidence="2" id="KW-0677">Repeat</keyword>
<feature type="repeat" description="WD" evidence="3">
    <location>
        <begin position="41"/>
        <end position="75"/>
    </location>
</feature>
<dbReference type="InterPro" id="IPR036322">
    <property type="entry name" value="WD40_repeat_dom_sf"/>
</dbReference>
<dbReference type="PANTHER" id="PTHR15574">
    <property type="entry name" value="WD REPEAT DOMAIN-CONTAINING FAMILY"/>
    <property type="match status" value="1"/>
</dbReference>
<dbReference type="InterPro" id="IPR001680">
    <property type="entry name" value="WD40_rpt"/>
</dbReference>
<feature type="region of interest" description="Disordered" evidence="5">
    <location>
        <begin position="444"/>
        <end position="475"/>
    </location>
</feature>
<feature type="compositionally biased region" description="Polar residues" evidence="5">
    <location>
        <begin position="539"/>
        <end position="551"/>
    </location>
</feature>
<dbReference type="GO" id="GO:0045717">
    <property type="term" value="P:negative regulation of fatty acid biosynthetic process"/>
    <property type="evidence" value="ECO:0007669"/>
    <property type="project" value="TreeGrafter"/>
</dbReference>
<protein>
    <submittedName>
        <fullName evidence="7">Uncharacterized protein</fullName>
    </submittedName>
</protein>
<evidence type="ECO:0000256" key="5">
    <source>
        <dbReference type="SAM" id="MobiDB-lite"/>
    </source>
</evidence>
<feature type="compositionally biased region" description="Acidic residues" evidence="5">
    <location>
        <begin position="457"/>
        <end position="475"/>
    </location>
</feature>
<evidence type="ECO:0000256" key="2">
    <source>
        <dbReference type="ARBA" id="ARBA00022737"/>
    </source>
</evidence>
<dbReference type="PROSITE" id="PS50082">
    <property type="entry name" value="WD_REPEATS_2"/>
    <property type="match status" value="2"/>
</dbReference>
<evidence type="ECO:0000256" key="4">
    <source>
        <dbReference type="SAM" id="Coils"/>
    </source>
</evidence>
<organism evidence="6 7">
    <name type="scientific">Mesorhabditis belari</name>
    <dbReference type="NCBI Taxonomy" id="2138241"/>
    <lineage>
        <taxon>Eukaryota</taxon>
        <taxon>Metazoa</taxon>
        <taxon>Ecdysozoa</taxon>
        <taxon>Nematoda</taxon>
        <taxon>Chromadorea</taxon>
        <taxon>Rhabditida</taxon>
        <taxon>Rhabditina</taxon>
        <taxon>Rhabditomorpha</taxon>
        <taxon>Rhabditoidea</taxon>
        <taxon>Rhabditidae</taxon>
        <taxon>Mesorhabditinae</taxon>
        <taxon>Mesorhabditis</taxon>
    </lineage>
</organism>
<dbReference type="SMART" id="SM00320">
    <property type="entry name" value="WD40"/>
    <property type="match status" value="6"/>
</dbReference>
<proteinExistence type="predicted"/>
<feature type="repeat" description="WD" evidence="3">
    <location>
        <begin position="326"/>
        <end position="358"/>
    </location>
</feature>
<keyword evidence="4" id="KW-0175">Coiled coil</keyword>
<dbReference type="GO" id="GO:0005737">
    <property type="term" value="C:cytoplasm"/>
    <property type="evidence" value="ECO:0007669"/>
    <property type="project" value="TreeGrafter"/>
</dbReference>
<dbReference type="Gene3D" id="2.130.10.10">
    <property type="entry name" value="YVTN repeat-like/Quinoprotein amine dehydrogenase"/>
    <property type="match status" value="2"/>
</dbReference>
<feature type="region of interest" description="Disordered" evidence="5">
    <location>
        <begin position="503"/>
        <end position="579"/>
    </location>
</feature>
<evidence type="ECO:0000256" key="3">
    <source>
        <dbReference type="PROSITE-ProRule" id="PRU00221"/>
    </source>
</evidence>
<dbReference type="AlphaFoldDB" id="A0AAF3F2S4"/>
<evidence type="ECO:0000313" key="7">
    <source>
        <dbReference type="WBParaSite" id="MBELARI_LOCUS20858"/>
    </source>
</evidence>
<reference evidence="7" key="1">
    <citation type="submission" date="2024-02" db="UniProtKB">
        <authorList>
            <consortium name="WormBaseParasite"/>
        </authorList>
    </citation>
    <scope>IDENTIFICATION</scope>
</reference>
<keyword evidence="6" id="KW-1185">Reference proteome</keyword>
<dbReference type="PROSITE" id="PS50294">
    <property type="entry name" value="WD_REPEATS_REGION"/>
    <property type="match status" value="1"/>
</dbReference>
<evidence type="ECO:0000313" key="6">
    <source>
        <dbReference type="Proteomes" id="UP000887575"/>
    </source>
</evidence>
<name>A0AAF3F2S4_9BILA</name>
<dbReference type="InterPro" id="IPR015943">
    <property type="entry name" value="WD40/YVTN_repeat-like_dom_sf"/>
</dbReference>
<dbReference type="Proteomes" id="UP000887575">
    <property type="component" value="Unassembled WGS sequence"/>
</dbReference>
<sequence length="613" mass="69837">MYHQSRKRPTSDPYHDRLRKKISKLGPLPITAEKPFFQRDIKGHYGCVNSVEFSHNQDFLASGGDDQRVLLWSVSDMLADANPKPIAEMDAKHLTNIFAYSFSNDDKSLFSGGNDGFAMLHNLETNQRIRAWYSYGPVFNLCCSPIDVNLVTAARDCGEVAFYDLRSKENENNASIKMKSSATSVYSGQFNPDTPHVFAVCSDNEGLCLYDTRFLDKKMLDLQRMAASCMYGEFNSSGQRMAINRFRESPIVVDLLNNSMIRLKDERYESSQTIKSIHFADDDTVMIGSDNFDIYAWKIPVKPQKSRGTVNGIEVFEVIEEATAILKGHRSIVNHVRYNSKLHVLASCGVEKIVKLWSPLEMRESTLTPNLRPITPRHNHNGIMLMDLIQDVQEENENNIEEDLEMLRHFDRLILRARIGSNDNTYETSDDDDSSREYLHDYNMGYSEDTSSSNENNDGDEEVGVEDGDGDGEAEAEERGFIRRLNSPSAIANRHVRYWDVVEDEQEAQSSQRHTDAKNGNELETPAESQDDEEHKIAGQSQTKEAVNTATESEEANHSNNRTREWIANWPPETTSPTLERMQNDLRAVLNDLRSHLNRFESEETQAEIEEDK</sequence>
<dbReference type="PANTHER" id="PTHR15574:SF43">
    <property type="entry name" value="DDB1- AND CUL4-ASSOCIATED FACTOR 5"/>
    <property type="match status" value="1"/>
</dbReference>
<dbReference type="WBParaSite" id="MBELARI_LOCUS20858">
    <property type="protein sequence ID" value="MBELARI_LOCUS20858"/>
    <property type="gene ID" value="MBELARI_LOCUS20858"/>
</dbReference>
<dbReference type="Pfam" id="PF00400">
    <property type="entry name" value="WD40"/>
    <property type="match status" value="2"/>
</dbReference>
<accession>A0AAF3F2S4</accession>
<dbReference type="GO" id="GO:0080008">
    <property type="term" value="C:Cul4-RING E3 ubiquitin ligase complex"/>
    <property type="evidence" value="ECO:0007669"/>
    <property type="project" value="TreeGrafter"/>
</dbReference>
<feature type="coiled-coil region" evidence="4">
    <location>
        <begin position="579"/>
        <end position="610"/>
    </location>
</feature>
<evidence type="ECO:0000256" key="1">
    <source>
        <dbReference type="ARBA" id="ARBA00022574"/>
    </source>
</evidence>
<keyword evidence="1 3" id="KW-0853">WD repeat</keyword>
<dbReference type="SUPFAM" id="SSF50978">
    <property type="entry name" value="WD40 repeat-like"/>
    <property type="match status" value="1"/>
</dbReference>
<dbReference type="InterPro" id="IPR045151">
    <property type="entry name" value="DCAF8"/>
</dbReference>